<dbReference type="InterPro" id="IPR007387">
    <property type="entry name" value="TRAP_DctQ"/>
</dbReference>
<dbReference type="EMBL" id="JBHSXL010000009">
    <property type="protein sequence ID" value="MFC6892932.1"/>
    <property type="molecule type" value="Genomic_DNA"/>
</dbReference>
<keyword evidence="6 8" id="KW-1133">Transmembrane helix</keyword>
<keyword evidence="2" id="KW-0813">Transport</keyword>
<keyword evidence="11" id="KW-1185">Reference proteome</keyword>
<evidence type="ECO:0000256" key="4">
    <source>
        <dbReference type="ARBA" id="ARBA00022519"/>
    </source>
</evidence>
<feature type="transmembrane region" description="Helical" evidence="8">
    <location>
        <begin position="103"/>
        <end position="125"/>
    </location>
</feature>
<evidence type="ECO:0000256" key="6">
    <source>
        <dbReference type="ARBA" id="ARBA00022989"/>
    </source>
</evidence>
<evidence type="ECO:0000256" key="5">
    <source>
        <dbReference type="ARBA" id="ARBA00022692"/>
    </source>
</evidence>
<dbReference type="GO" id="GO:0005886">
    <property type="term" value="C:plasma membrane"/>
    <property type="evidence" value="ECO:0007669"/>
    <property type="project" value="UniProtKB-SubCell"/>
</dbReference>
<evidence type="ECO:0000256" key="7">
    <source>
        <dbReference type="ARBA" id="ARBA00023136"/>
    </source>
</evidence>
<comment type="subcellular location">
    <subcellularLocation>
        <location evidence="1">Cell inner membrane</location>
        <topology evidence="1">Multi-pass membrane protein</topology>
    </subcellularLocation>
</comment>
<accession>A0ABD5V075</accession>
<evidence type="ECO:0000256" key="2">
    <source>
        <dbReference type="ARBA" id="ARBA00022448"/>
    </source>
</evidence>
<evidence type="ECO:0000259" key="9">
    <source>
        <dbReference type="Pfam" id="PF04290"/>
    </source>
</evidence>
<feature type="transmembrane region" description="Helical" evidence="8">
    <location>
        <begin position="145"/>
        <end position="167"/>
    </location>
</feature>
<dbReference type="Pfam" id="PF04290">
    <property type="entry name" value="DctQ"/>
    <property type="match status" value="1"/>
</dbReference>
<comment type="caution">
    <text evidence="10">The sequence shown here is derived from an EMBL/GenBank/DDBJ whole genome shotgun (WGS) entry which is preliminary data.</text>
</comment>
<dbReference type="RefSeq" id="WP_379743995.1">
    <property type="nucleotide sequence ID" value="NZ_JBHSVN010000001.1"/>
</dbReference>
<dbReference type="PANTHER" id="PTHR35011:SF5">
    <property type="entry name" value="SIALIC ACID TRAP TRANSPORTER SMALL PERMEASE PROTEIN SIAQ"/>
    <property type="match status" value="1"/>
</dbReference>
<dbReference type="Proteomes" id="UP001596296">
    <property type="component" value="Unassembled WGS sequence"/>
</dbReference>
<keyword evidence="4" id="KW-0997">Cell inner membrane</keyword>
<dbReference type="AlphaFoldDB" id="A0ABD5V075"/>
<protein>
    <submittedName>
        <fullName evidence="10">TRAP transporter small permease</fullName>
    </submittedName>
</protein>
<feature type="domain" description="Tripartite ATP-independent periplasmic transporters DctQ component" evidence="9">
    <location>
        <begin position="41"/>
        <end position="169"/>
    </location>
</feature>
<evidence type="ECO:0000256" key="8">
    <source>
        <dbReference type="SAM" id="Phobius"/>
    </source>
</evidence>
<name>A0ABD5V075_9EURY</name>
<keyword evidence="7 8" id="KW-0472">Membrane</keyword>
<evidence type="ECO:0000313" key="10">
    <source>
        <dbReference type="EMBL" id="MFC6892932.1"/>
    </source>
</evidence>
<feature type="transmembrane region" description="Helical" evidence="8">
    <location>
        <begin position="65"/>
        <end position="82"/>
    </location>
</feature>
<evidence type="ECO:0000256" key="3">
    <source>
        <dbReference type="ARBA" id="ARBA00022475"/>
    </source>
</evidence>
<organism evidence="10 11">
    <name type="scientific">Halopenitus salinus</name>
    <dbReference type="NCBI Taxonomy" id="1198295"/>
    <lineage>
        <taxon>Archaea</taxon>
        <taxon>Methanobacteriati</taxon>
        <taxon>Methanobacteriota</taxon>
        <taxon>Stenosarchaea group</taxon>
        <taxon>Halobacteria</taxon>
        <taxon>Halobacteriales</taxon>
        <taxon>Haloferacaceae</taxon>
        <taxon>Halopenitus</taxon>
    </lineage>
</organism>
<reference evidence="10 11" key="1">
    <citation type="journal article" date="2019" name="Int. J. Syst. Evol. Microbiol.">
        <title>The Global Catalogue of Microorganisms (GCM) 10K type strain sequencing project: providing services to taxonomists for standard genome sequencing and annotation.</title>
        <authorList>
            <consortium name="The Broad Institute Genomics Platform"/>
            <consortium name="The Broad Institute Genome Sequencing Center for Infectious Disease"/>
            <person name="Wu L."/>
            <person name="Ma J."/>
        </authorList>
    </citation>
    <scope>NUCLEOTIDE SEQUENCE [LARGE SCALE GENOMIC DNA]</scope>
    <source>
        <strain evidence="10 11">SKJ47</strain>
    </source>
</reference>
<gene>
    <name evidence="10" type="ORF">ACFQE9_09990</name>
</gene>
<evidence type="ECO:0000313" key="11">
    <source>
        <dbReference type="Proteomes" id="UP001596296"/>
    </source>
</evidence>
<keyword evidence="5 8" id="KW-0812">Transmembrane</keyword>
<dbReference type="InterPro" id="IPR055348">
    <property type="entry name" value="DctQ"/>
</dbReference>
<sequence length="192" mass="21830">MPRINVDKNSSLYQVASTYHGVMDEVDTRIRQLCLVFLSLLVCVVMLNVVMRYVFSESLLWANEVSRYLMIWFALLITASLVNTDDHLHVGLFYDRFSPSTRYGIQIAIAALYTVLGLIWVFFGAQYAFDAGFRSTMPALGFQMVWVYSVVPISGALVALFSLSRVLRLAILERESNAMIYEASDRREVSDD</sequence>
<proteinExistence type="predicted"/>
<evidence type="ECO:0000256" key="1">
    <source>
        <dbReference type="ARBA" id="ARBA00004429"/>
    </source>
</evidence>
<keyword evidence="3" id="KW-1003">Cell membrane</keyword>
<feature type="transmembrane region" description="Helical" evidence="8">
    <location>
        <begin position="33"/>
        <end position="53"/>
    </location>
</feature>
<dbReference type="PANTHER" id="PTHR35011">
    <property type="entry name" value="2,3-DIKETO-L-GULONATE TRAP TRANSPORTER SMALL PERMEASE PROTEIN YIAM"/>
    <property type="match status" value="1"/>
</dbReference>